<dbReference type="EMBL" id="BTSY01000005">
    <property type="protein sequence ID" value="GMT30150.1"/>
    <property type="molecule type" value="Genomic_DNA"/>
</dbReference>
<protein>
    <recommendedName>
        <fullName evidence="3">Ribosomal protein</fullName>
    </recommendedName>
</protein>
<evidence type="ECO:0000313" key="2">
    <source>
        <dbReference type="Proteomes" id="UP001432322"/>
    </source>
</evidence>
<feature type="non-terminal residue" evidence="1">
    <location>
        <position position="1"/>
    </location>
</feature>
<organism evidence="1 2">
    <name type="scientific">Pristionchus fissidentatus</name>
    <dbReference type="NCBI Taxonomy" id="1538716"/>
    <lineage>
        <taxon>Eukaryota</taxon>
        <taxon>Metazoa</taxon>
        <taxon>Ecdysozoa</taxon>
        <taxon>Nematoda</taxon>
        <taxon>Chromadorea</taxon>
        <taxon>Rhabditida</taxon>
        <taxon>Rhabditina</taxon>
        <taxon>Diplogasteromorpha</taxon>
        <taxon>Diplogasteroidea</taxon>
        <taxon>Neodiplogasteridae</taxon>
        <taxon>Pristionchus</taxon>
    </lineage>
</organism>
<accession>A0AAV5WI05</accession>
<keyword evidence="2" id="KW-1185">Reference proteome</keyword>
<name>A0AAV5WI05_9BILA</name>
<evidence type="ECO:0000313" key="1">
    <source>
        <dbReference type="EMBL" id="GMT30150.1"/>
    </source>
</evidence>
<sequence length="77" mass="8661">RALTLTSKLTRRFVKISLELSTTTDVAGCGEEMIHGVRFISKKKMSAEIVAKEITRNMENCATMRSINGSEHFIRCL</sequence>
<evidence type="ECO:0008006" key="3">
    <source>
        <dbReference type="Google" id="ProtNLM"/>
    </source>
</evidence>
<gene>
    <name evidence="1" type="ORF">PFISCL1PPCAC_21447</name>
</gene>
<dbReference type="Proteomes" id="UP001432322">
    <property type="component" value="Unassembled WGS sequence"/>
</dbReference>
<proteinExistence type="predicted"/>
<reference evidence="1" key="1">
    <citation type="submission" date="2023-10" db="EMBL/GenBank/DDBJ databases">
        <title>Genome assembly of Pristionchus species.</title>
        <authorList>
            <person name="Yoshida K."/>
            <person name="Sommer R.J."/>
        </authorList>
    </citation>
    <scope>NUCLEOTIDE SEQUENCE</scope>
    <source>
        <strain evidence="1">RS5133</strain>
    </source>
</reference>
<dbReference type="AlphaFoldDB" id="A0AAV5WI05"/>
<comment type="caution">
    <text evidence="1">The sequence shown here is derived from an EMBL/GenBank/DDBJ whole genome shotgun (WGS) entry which is preliminary data.</text>
</comment>